<dbReference type="CDD" id="cd16439">
    <property type="entry name" value="beta_Kdo_transferase_KpsC_2"/>
    <property type="match status" value="1"/>
</dbReference>
<gene>
    <name evidence="1" type="ORF">J5285_14660</name>
</gene>
<dbReference type="InterPro" id="IPR007833">
    <property type="entry name" value="Capsule_polysaccharide_synth"/>
</dbReference>
<reference evidence="1 2" key="1">
    <citation type="submission" date="2021-03" db="EMBL/GenBank/DDBJ databases">
        <title>Rapid diversification of plasmids in a genus of pathogenic and nitrogen fixing bacteria.</title>
        <authorList>
            <person name="Weisberg A.J."/>
            <person name="Miller M."/>
            <person name="Ream W."/>
            <person name="Grunwald N.J."/>
            <person name="Chang J.H."/>
        </authorList>
    </citation>
    <scope>NUCLEOTIDE SEQUENCE [LARGE SCALE GENOMIC DNA]</scope>
    <source>
        <strain evidence="1 2">AF3.44</strain>
    </source>
</reference>
<dbReference type="Proteomes" id="UP000826513">
    <property type="component" value="Chromosome 2"/>
</dbReference>
<evidence type="ECO:0000313" key="1">
    <source>
        <dbReference type="EMBL" id="QYA08676.1"/>
    </source>
</evidence>
<sequence length="1162" mass="130205">MKKFFVRRIKNFLNSVSKYGSVAAELYQRDSHVQKELHSRGLDSLVFFQRKKPTSVRYPYEVYYPSTLSNLPDGIHQFSLVGSNWVKKPDLPYALAFGFNGWKYGFVADYCKDIRVAFASRKFLGLRAYLAATQMKPRPHRIYVWGYTDPKWLAPFARRHGIPLIRVEDAFLRSAELGANHTTPYSLIFDSKGLYYNSSEPNDLSDILMQHPFATDERLMEDAKSALKLLIDNELSKYNFPHMQTTPRTLRVKTVRRVLVIGQVDNDAAIRMGNPQGWRMSDIIRLARLENPAAEILYRPHPEIYRGFQKTRFKAEHVGGIVEVVSPDSPIMDILGTVDQVYTISSLSGLEALIRGIKVTTLGTPFYSGWGATDDRATEYKGRTLSPLEIFAGAYLLYPRYLVDGDDVISSVRSTVFRIVGDREILRIRQGNENPELSDDSLLWMLATQPKAFSQSEVARVDRYLTVDGRPIAQRLFATIFASRLEVGDVSTPLGKVLGRLSFENLKAIIADFVSSRPDLVSKHTLYQVASAQKEIRFTLDAYHSIRTLAPQQIPAQSTSTEESDGSHRALENQLRETHLSNGHAALKLGLFEESIRECMCFILLGGDAKRVLEILAAVALQRFDYASAAALARVQLMSDGAKASWAWSTIFQSAPKLSKDKLLVTSAMHASIKPSNIQSNVTLFKDLGLFDVFGIKPEDVARTVNLVYEHSAAYVQSLLEAGKFEEAVSAAEALVRHQSNYRSAVALSKALCYVHQYEEAASLMEAALSFEREALVYDQYIKVCIYVGDYGKALELLEDASAFGVDLGDTLARKIFFAIGKIKEAFATYRDIDVSRRVAVSYTSKSLAANNFIYEGDSILLLPAYGPGDEIRFACAYEKLGSFLPHSEIVVGVEPRLYDLFLRSFTGLKFKLLPVKRVLRDLAPDLVEYNQLPSSALMASMDNAAAAYADRVDQVALTTDILPDVFTSRSSIPNEPFLVADEARGRLFKERLPKGRVLCGLNWRSSVTLQSRSEHYLSVEDLVPIFERTNLQFVNLQYDECAQELEWIEKRFPGRVLNFADLDQYNDLDGVAALISVLDLVIAPCTTVAELSGALGKRTLMLANSSELTWRRNAESDSDVWHKTMSHVRGETYRDKASLISAVCAAVGFYQNQTVFAAKAL</sequence>
<name>A0ABX8T9I6_9HYPH</name>
<evidence type="ECO:0000313" key="2">
    <source>
        <dbReference type="Proteomes" id="UP000826513"/>
    </source>
</evidence>
<protein>
    <submittedName>
        <fullName evidence="1">Uncharacterized protein</fullName>
    </submittedName>
</protein>
<dbReference type="Pfam" id="PF05159">
    <property type="entry name" value="Capsule_synth"/>
    <property type="match status" value="1"/>
</dbReference>
<dbReference type="EMBL" id="CP072168">
    <property type="protein sequence ID" value="QYA08676.1"/>
    <property type="molecule type" value="Genomic_DNA"/>
</dbReference>
<keyword evidence="2" id="KW-1185">Reference proteome</keyword>
<dbReference type="RefSeq" id="WP_219276017.1">
    <property type="nucleotide sequence ID" value="NZ_CP072168.1"/>
</dbReference>
<accession>A0ABX8T9I6</accession>
<proteinExistence type="predicted"/>
<organism evidence="1 2">
    <name type="scientific">Agrobacterium larrymoorei</name>
    <dbReference type="NCBI Taxonomy" id="160699"/>
    <lineage>
        <taxon>Bacteria</taxon>
        <taxon>Pseudomonadati</taxon>
        <taxon>Pseudomonadota</taxon>
        <taxon>Alphaproteobacteria</taxon>
        <taxon>Hyphomicrobiales</taxon>
        <taxon>Rhizobiaceae</taxon>
        <taxon>Rhizobium/Agrobacterium group</taxon>
        <taxon>Agrobacterium</taxon>
    </lineage>
</organism>